<keyword evidence="1" id="KW-1133">Transmembrane helix</keyword>
<keyword evidence="1" id="KW-0812">Transmembrane</keyword>
<keyword evidence="1" id="KW-0472">Membrane</keyword>
<dbReference type="Proteomes" id="UP000281738">
    <property type="component" value="Unassembled WGS sequence"/>
</dbReference>
<dbReference type="Pfam" id="PF14342">
    <property type="entry name" value="DUF4396"/>
    <property type="match status" value="1"/>
</dbReference>
<protein>
    <submittedName>
        <fullName evidence="3">Uncharacterized protein DUF4396</fullName>
    </submittedName>
</protein>
<dbReference type="EMBL" id="RKHO01000001">
    <property type="protein sequence ID" value="ROR90911.1"/>
    <property type="molecule type" value="Genomic_DNA"/>
</dbReference>
<evidence type="ECO:0000259" key="2">
    <source>
        <dbReference type="Pfam" id="PF14342"/>
    </source>
</evidence>
<reference evidence="3 4" key="1">
    <citation type="submission" date="2018-11" db="EMBL/GenBank/DDBJ databases">
        <title>Sequencing the genomes of 1000 actinobacteria strains.</title>
        <authorList>
            <person name="Klenk H.-P."/>
        </authorList>
    </citation>
    <scope>NUCLEOTIDE SEQUENCE [LARGE SCALE GENOMIC DNA]</scope>
    <source>
        <strain evidence="3 4">DSM 12652</strain>
    </source>
</reference>
<dbReference type="AlphaFoldDB" id="A0A3N2CTR5"/>
<feature type="domain" description="DUF4396" evidence="2">
    <location>
        <begin position="90"/>
        <end position="225"/>
    </location>
</feature>
<name>A0A3N2CTR5_9ACTN</name>
<evidence type="ECO:0000313" key="3">
    <source>
        <dbReference type="EMBL" id="ROR90911.1"/>
    </source>
</evidence>
<feature type="transmembrane region" description="Helical" evidence="1">
    <location>
        <begin position="126"/>
        <end position="143"/>
    </location>
</feature>
<gene>
    <name evidence="3" type="ORF">EDD33_1760</name>
</gene>
<feature type="transmembrane region" description="Helical" evidence="1">
    <location>
        <begin position="103"/>
        <end position="120"/>
    </location>
</feature>
<keyword evidence="4" id="KW-1185">Reference proteome</keyword>
<dbReference type="InterPro" id="IPR025509">
    <property type="entry name" value="DUF4396"/>
</dbReference>
<feature type="transmembrane region" description="Helical" evidence="1">
    <location>
        <begin position="164"/>
        <end position="188"/>
    </location>
</feature>
<feature type="transmembrane region" description="Helical" evidence="1">
    <location>
        <begin position="12"/>
        <end position="37"/>
    </location>
</feature>
<sequence>MNMPMGSALPDWLTPVAWIYIAASLLSVALIAADIYLLGRCHRSTTTELVWVTSALYLGPFAIPAYLRLGRTSTHHAALHPTTASSTATSAAVAVLPGGGASAVAHLIAVPFVVAVGWTIAGMSMWPMILAIAVLAIAMLAVYERAASRAGRAPAQRGLTVGAAVLAAVVTVVAFDIGMVGWMLVLHFNNMMPAVTEGTFWFLMQVGVIVGLVTGYPAVKWLMSRNQSVVPA</sequence>
<comment type="caution">
    <text evidence="3">The sequence shown here is derived from an EMBL/GenBank/DDBJ whole genome shotgun (WGS) entry which is preliminary data.</text>
</comment>
<organism evidence="3 4">
    <name type="scientific">Nocardioides aurantiacus</name>
    <dbReference type="NCBI Taxonomy" id="86796"/>
    <lineage>
        <taxon>Bacteria</taxon>
        <taxon>Bacillati</taxon>
        <taxon>Actinomycetota</taxon>
        <taxon>Actinomycetes</taxon>
        <taxon>Propionibacteriales</taxon>
        <taxon>Nocardioidaceae</taxon>
        <taxon>Nocardioides</taxon>
    </lineage>
</organism>
<evidence type="ECO:0000256" key="1">
    <source>
        <dbReference type="SAM" id="Phobius"/>
    </source>
</evidence>
<evidence type="ECO:0000313" key="4">
    <source>
        <dbReference type="Proteomes" id="UP000281738"/>
    </source>
</evidence>
<accession>A0A3N2CTR5</accession>
<proteinExistence type="predicted"/>
<feature type="transmembrane region" description="Helical" evidence="1">
    <location>
        <begin position="200"/>
        <end position="219"/>
    </location>
</feature>